<dbReference type="PATRIC" id="fig|1235802.3.peg.4810"/>
<dbReference type="STRING" id="1235802.C823_04520"/>
<dbReference type="Gene3D" id="1.10.1220.10">
    <property type="entry name" value="Met repressor-like"/>
    <property type="match status" value="1"/>
</dbReference>
<keyword evidence="2" id="KW-1185">Reference proteome</keyword>
<sequence>MEVVKITVSKAAQRATRKYEKENYDSILVKFPKGTKERIKNSGSSVNGYIVKKVIESLEKEGL</sequence>
<reference evidence="1 2" key="1">
    <citation type="journal article" date="2014" name="Genome Announc.">
        <title>Draft genome sequences of the altered schaedler flora, a defined bacterial community from gnotobiotic mice.</title>
        <authorList>
            <person name="Wannemuehler M.J."/>
            <person name="Overstreet A.M."/>
            <person name="Ward D.V."/>
            <person name="Phillips G.J."/>
        </authorList>
    </citation>
    <scope>NUCLEOTIDE SEQUENCE [LARGE SCALE GENOMIC DNA]</scope>
    <source>
        <strain evidence="1 2">ASF492</strain>
    </source>
</reference>
<evidence type="ECO:0000313" key="1">
    <source>
        <dbReference type="EMBL" id="EMZ21379.1"/>
    </source>
</evidence>
<dbReference type="Proteomes" id="UP000012589">
    <property type="component" value="Unassembled WGS sequence"/>
</dbReference>
<dbReference type="GO" id="GO:0006355">
    <property type="term" value="P:regulation of DNA-templated transcription"/>
    <property type="evidence" value="ECO:0007669"/>
    <property type="project" value="InterPro"/>
</dbReference>
<protein>
    <recommendedName>
        <fullName evidence="3">Arc-like DNA binding domain-containing protein</fullName>
    </recommendedName>
</protein>
<evidence type="ECO:0000313" key="2">
    <source>
        <dbReference type="Proteomes" id="UP000012589"/>
    </source>
</evidence>
<dbReference type="HOGENOM" id="CLU_187427_1_0_9"/>
<organism evidence="1 2">
    <name type="scientific">Eubacterium plexicaudatum ASF492</name>
    <dbReference type="NCBI Taxonomy" id="1235802"/>
    <lineage>
        <taxon>Bacteria</taxon>
        <taxon>Bacillati</taxon>
        <taxon>Bacillota</taxon>
        <taxon>Clostridia</taxon>
        <taxon>Eubacteriales</taxon>
        <taxon>Eubacteriaceae</taxon>
        <taxon>Eubacterium</taxon>
    </lineage>
</organism>
<proteinExistence type="predicted"/>
<comment type="caution">
    <text evidence="1">The sequence shown here is derived from an EMBL/GenBank/DDBJ whole genome shotgun (WGS) entry which is preliminary data.</text>
</comment>
<accession>N2AAL7</accession>
<dbReference type="OrthoDB" id="1824311at2"/>
<dbReference type="eggNOG" id="ENOG5033IGG">
    <property type="taxonomic scope" value="Bacteria"/>
</dbReference>
<dbReference type="AlphaFoldDB" id="N2AAL7"/>
<dbReference type="InterPro" id="IPR013321">
    <property type="entry name" value="Arc_rbn_hlx_hlx"/>
</dbReference>
<gene>
    <name evidence="1" type="ORF">C823_04520</name>
</gene>
<dbReference type="EMBL" id="AQFT01000133">
    <property type="protein sequence ID" value="EMZ21379.1"/>
    <property type="molecule type" value="Genomic_DNA"/>
</dbReference>
<evidence type="ECO:0008006" key="3">
    <source>
        <dbReference type="Google" id="ProtNLM"/>
    </source>
</evidence>
<name>N2AAL7_9FIRM</name>